<reference evidence="3" key="1">
    <citation type="journal article" date="2018" name="Nat. Microbiol.">
        <title>Leveraging single-cell genomics to expand the fungal tree of life.</title>
        <authorList>
            <person name="Ahrendt S.R."/>
            <person name="Quandt C.A."/>
            <person name="Ciobanu D."/>
            <person name="Clum A."/>
            <person name="Salamov A."/>
            <person name="Andreopoulos B."/>
            <person name="Cheng J.F."/>
            <person name="Woyke T."/>
            <person name="Pelin A."/>
            <person name="Henrissat B."/>
            <person name="Reynolds N.K."/>
            <person name="Benny G.L."/>
            <person name="Smith M.E."/>
            <person name="James T.Y."/>
            <person name="Grigoriev I.V."/>
        </authorList>
    </citation>
    <scope>NUCLEOTIDE SEQUENCE [LARGE SCALE GENOMIC DNA]</scope>
    <source>
        <strain evidence="3">ATCC 52028</strain>
    </source>
</reference>
<name>A0A4P9X6E0_9FUNG</name>
<keyword evidence="3" id="KW-1185">Reference proteome</keyword>
<feature type="region of interest" description="Disordered" evidence="1">
    <location>
        <begin position="127"/>
        <end position="151"/>
    </location>
</feature>
<protein>
    <submittedName>
        <fullName evidence="2">Uncharacterized protein</fullName>
    </submittedName>
</protein>
<evidence type="ECO:0000256" key="1">
    <source>
        <dbReference type="SAM" id="MobiDB-lite"/>
    </source>
</evidence>
<evidence type="ECO:0000313" key="3">
    <source>
        <dbReference type="Proteomes" id="UP000274922"/>
    </source>
</evidence>
<dbReference type="EMBL" id="ML014210">
    <property type="protein sequence ID" value="RKP00561.1"/>
    <property type="molecule type" value="Genomic_DNA"/>
</dbReference>
<accession>A0A4P9X6E0</accession>
<evidence type="ECO:0000313" key="2">
    <source>
        <dbReference type="EMBL" id="RKP00561.1"/>
    </source>
</evidence>
<feature type="region of interest" description="Disordered" evidence="1">
    <location>
        <begin position="313"/>
        <end position="342"/>
    </location>
</feature>
<proteinExistence type="predicted"/>
<feature type="region of interest" description="Disordered" evidence="1">
    <location>
        <begin position="80"/>
        <end position="109"/>
    </location>
</feature>
<organism evidence="2 3">
    <name type="scientific">Caulochytrium protostelioides</name>
    <dbReference type="NCBI Taxonomy" id="1555241"/>
    <lineage>
        <taxon>Eukaryota</taxon>
        <taxon>Fungi</taxon>
        <taxon>Fungi incertae sedis</taxon>
        <taxon>Chytridiomycota</taxon>
        <taxon>Chytridiomycota incertae sedis</taxon>
        <taxon>Chytridiomycetes</taxon>
        <taxon>Caulochytriales</taxon>
        <taxon>Caulochytriaceae</taxon>
        <taxon>Caulochytrium</taxon>
    </lineage>
</organism>
<feature type="compositionally biased region" description="Low complexity" evidence="1">
    <location>
        <begin position="80"/>
        <end position="97"/>
    </location>
</feature>
<gene>
    <name evidence="2" type="ORF">CXG81DRAFT_19514</name>
</gene>
<dbReference type="Proteomes" id="UP000274922">
    <property type="component" value="Unassembled WGS sequence"/>
</dbReference>
<sequence length="342" mass="34984">MLRIDWEPRDVLPYANLDPVLVVGTCASATATYRWRRRCIALVAPYRRFAPQNTVTESGLAAASLPASLAAAGTMPWPSAALPPRRAPAADPAAAPRPRLPPPPAVDASSAGGSLLSLVVHHARRLGAASARPSEKDDAGGGAAPDGAVSRGACRSGAKLPGIGVRFAAAAGFHASGALMLDLRIGFRSSRWSDADVRDGAVCLASGIGWLNAAGVGFPQFARGHAVTSHFPLDPTTRVAANRDTVVQRQLDLSAWTAGLAVLTAEALSRLGQQTWVLTFYTRAPGADAVIVAQMEVTDTFVGLLQPAAPCMPTASTGPSPSSRAAATASAVSSPTTGTGSA</sequence>
<dbReference type="AlphaFoldDB" id="A0A4P9X6E0"/>